<evidence type="ECO:0000313" key="8">
    <source>
        <dbReference type="Proteomes" id="UP000057213"/>
    </source>
</evidence>
<evidence type="ECO:0000256" key="3">
    <source>
        <dbReference type="ARBA" id="ARBA00022989"/>
    </source>
</evidence>
<dbReference type="EMBL" id="CP010401">
    <property type="protein sequence ID" value="ALE03275.1"/>
    <property type="molecule type" value="Genomic_DNA"/>
</dbReference>
<dbReference type="RefSeq" id="WP_053943883.1">
    <property type="nucleotide sequence ID" value="NZ_CP010401.1"/>
</dbReference>
<evidence type="ECO:0000256" key="1">
    <source>
        <dbReference type="ARBA" id="ARBA00022475"/>
    </source>
</evidence>
<reference evidence="7 8" key="1">
    <citation type="journal article" date="2015" name="Genome Announc.">
        <title>Complete Genome Sequence of Bartonella ancashensis Strain 20.00, Isolated from the Blood of a Patient with Verruga Peruana.</title>
        <authorList>
            <person name="Hang J."/>
            <person name="Mullins K.E."/>
            <person name="Clifford R.J."/>
            <person name="Onmus-Leone F."/>
            <person name="Yang Y."/>
            <person name="Jiang J."/>
            <person name="Leguia M."/>
            <person name="Kasper M.R."/>
            <person name="Maguina C."/>
            <person name="Lesho E.P."/>
            <person name="Jarman R.G."/>
            <person name="Richards A.L."/>
            <person name="Blazes D."/>
        </authorList>
    </citation>
    <scope>NUCLEOTIDE SEQUENCE [LARGE SCALE GENOMIC DNA]</scope>
    <source>
        <strain evidence="7 8">20.00</strain>
    </source>
</reference>
<evidence type="ECO:0000256" key="5">
    <source>
        <dbReference type="SAM" id="Phobius"/>
    </source>
</evidence>
<dbReference type="PATRIC" id="fig|1318743.3.peg.473"/>
<dbReference type="Proteomes" id="UP000057213">
    <property type="component" value="Chromosome"/>
</dbReference>
<dbReference type="InterPro" id="IPR010445">
    <property type="entry name" value="LapA_dom"/>
</dbReference>
<dbReference type="AlphaFoldDB" id="A0A0M3T2T1"/>
<keyword evidence="8" id="KW-1185">Reference proteome</keyword>
<proteinExistence type="predicted"/>
<accession>A0A0M3T2T1</accession>
<keyword evidence="3 5" id="KW-1133">Transmembrane helix</keyword>
<sequence length="96" mass="11149">MTSKRILLTIILAPFTAFVIAFAVDNRQMVTLTFNPFKINLEDSIYQAPLFVWLFIFFGLGLLIGSSICWFTQHRYRKALKKSKNELEKLKAMTTK</sequence>
<keyword evidence="4 5" id="KW-0472">Membrane</keyword>
<name>A0A0M3T2T1_9HYPH</name>
<dbReference type="STRING" id="1318743.PU02_0461"/>
<feature type="domain" description="Lipopolysaccharide assembly protein A" evidence="6">
    <location>
        <begin position="26"/>
        <end position="91"/>
    </location>
</feature>
<evidence type="ECO:0000256" key="2">
    <source>
        <dbReference type="ARBA" id="ARBA00022692"/>
    </source>
</evidence>
<keyword evidence="1" id="KW-1003">Cell membrane</keyword>
<keyword evidence="2 5" id="KW-0812">Transmembrane</keyword>
<evidence type="ECO:0000256" key="4">
    <source>
        <dbReference type="ARBA" id="ARBA00023136"/>
    </source>
</evidence>
<gene>
    <name evidence="7" type="ORF">PU02_0461</name>
</gene>
<evidence type="ECO:0000313" key="7">
    <source>
        <dbReference type="EMBL" id="ALE03275.1"/>
    </source>
</evidence>
<organism evidence="7 8">
    <name type="scientific">Bartonella ancashensis</name>
    <dbReference type="NCBI Taxonomy" id="1318743"/>
    <lineage>
        <taxon>Bacteria</taxon>
        <taxon>Pseudomonadati</taxon>
        <taxon>Pseudomonadota</taxon>
        <taxon>Alphaproteobacteria</taxon>
        <taxon>Hyphomicrobiales</taxon>
        <taxon>Bartonellaceae</taxon>
        <taxon>Bartonella</taxon>
    </lineage>
</organism>
<evidence type="ECO:0000259" key="6">
    <source>
        <dbReference type="Pfam" id="PF06305"/>
    </source>
</evidence>
<protein>
    <submittedName>
        <fullName evidence="7">Permeases of the major facilitator superfamily</fullName>
    </submittedName>
</protein>
<dbReference type="OrthoDB" id="7868067at2"/>
<dbReference type="KEGG" id="banc:PU02_0461"/>
<dbReference type="Pfam" id="PF06305">
    <property type="entry name" value="LapA_dom"/>
    <property type="match status" value="1"/>
</dbReference>
<feature type="transmembrane region" description="Helical" evidence="5">
    <location>
        <begin position="50"/>
        <end position="72"/>
    </location>
</feature>
<dbReference type="GO" id="GO:0005886">
    <property type="term" value="C:plasma membrane"/>
    <property type="evidence" value="ECO:0007669"/>
    <property type="project" value="InterPro"/>
</dbReference>